<feature type="transmembrane region" description="Helical" evidence="1">
    <location>
        <begin position="26"/>
        <end position="47"/>
    </location>
</feature>
<accession>A0A6J6FQH9</accession>
<dbReference type="EMBL" id="CAEZUF010000030">
    <property type="protein sequence ID" value="CAB4589193.1"/>
    <property type="molecule type" value="Genomic_DNA"/>
</dbReference>
<dbReference type="Gene3D" id="3.10.350.10">
    <property type="entry name" value="LysM domain"/>
    <property type="match status" value="1"/>
</dbReference>
<dbReference type="AlphaFoldDB" id="A0A6J6FQH9"/>
<name>A0A6J6FQH9_9ZZZZ</name>
<dbReference type="Pfam" id="PF01476">
    <property type="entry name" value="LysM"/>
    <property type="match status" value="1"/>
</dbReference>
<keyword evidence="1" id="KW-0812">Transmembrane</keyword>
<feature type="domain" description="LysM" evidence="2">
    <location>
        <begin position="61"/>
        <end position="109"/>
    </location>
</feature>
<evidence type="ECO:0000259" key="2">
    <source>
        <dbReference type="PROSITE" id="PS51782"/>
    </source>
</evidence>
<protein>
    <submittedName>
        <fullName evidence="3">Unannotated protein</fullName>
    </submittedName>
</protein>
<keyword evidence="1" id="KW-0472">Membrane</keyword>
<evidence type="ECO:0000313" key="3">
    <source>
        <dbReference type="EMBL" id="CAB4589193.1"/>
    </source>
</evidence>
<sequence length="112" mass="11997">MSTITFDNSLKNPYKSSVSLTRRGRFLARAAVISSSLVLIVAGYSAFAQSDISTSSKTTYQEIVVAPGQTLWSIAGTISDGDLLAAVDLITELNSLKSPELKAGQRIYIPIK</sequence>
<organism evidence="3">
    <name type="scientific">freshwater metagenome</name>
    <dbReference type="NCBI Taxonomy" id="449393"/>
    <lineage>
        <taxon>unclassified sequences</taxon>
        <taxon>metagenomes</taxon>
        <taxon>ecological metagenomes</taxon>
    </lineage>
</organism>
<proteinExistence type="predicted"/>
<dbReference type="CDD" id="cd00118">
    <property type="entry name" value="LysM"/>
    <property type="match status" value="1"/>
</dbReference>
<dbReference type="InterPro" id="IPR018392">
    <property type="entry name" value="LysM"/>
</dbReference>
<reference evidence="3" key="1">
    <citation type="submission" date="2020-05" db="EMBL/GenBank/DDBJ databases">
        <authorList>
            <person name="Chiriac C."/>
            <person name="Salcher M."/>
            <person name="Ghai R."/>
            <person name="Kavagutti S V."/>
        </authorList>
    </citation>
    <scope>NUCLEOTIDE SEQUENCE</scope>
</reference>
<dbReference type="InterPro" id="IPR036779">
    <property type="entry name" value="LysM_dom_sf"/>
</dbReference>
<dbReference type="PROSITE" id="PS51782">
    <property type="entry name" value="LYSM"/>
    <property type="match status" value="1"/>
</dbReference>
<dbReference type="SMART" id="SM00257">
    <property type="entry name" value="LysM"/>
    <property type="match status" value="1"/>
</dbReference>
<keyword evidence="1" id="KW-1133">Transmembrane helix</keyword>
<evidence type="ECO:0000256" key="1">
    <source>
        <dbReference type="SAM" id="Phobius"/>
    </source>
</evidence>
<gene>
    <name evidence="3" type="ORF">UFOPK1791_00458</name>
</gene>